<dbReference type="AlphaFoldDB" id="A0A0D2HKI3"/>
<gene>
    <name evidence="3" type="ORF">Z519_05113</name>
</gene>
<feature type="compositionally biased region" description="Basic and acidic residues" evidence="1">
    <location>
        <begin position="456"/>
        <end position="468"/>
    </location>
</feature>
<dbReference type="SUPFAM" id="SSF46565">
    <property type="entry name" value="Chaperone J-domain"/>
    <property type="match status" value="1"/>
</dbReference>
<dbReference type="CDD" id="cd06257">
    <property type="entry name" value="DnaJ"/>
    <property type="match status" value="1"/>
</dbReference>
<dbReference type="VEuPathDB" id="FungiDB:Z519_05113"/>
<feature type="compositionally biased region" description="Basic and acidic residues" evidence="1">
    <location>
        <begin position="288"/>
        <end position="298"/>
    </location>
</feature>
<feature type="compositionally biased region" description="Basic and acidic residues" evidence="1">
    <location>
        <begin position="159"/>
        <end position="170"/>
    </location>
</feature>
<dbReference type="GO" id="GO:0051082">
    <property type="term" value="F:unfolded protein binding"/>
    <property type="evidence" value="ECO:0007669"/>
    <property type="project" value="TreeGrafter"/>
</dbReference>
<dbReference type="InterPro" id="IPR036869">
    <property type="entry name" value="J_dom_sf"/>
</dbReference>
<dbReference type="EMBL" id="KN846986">
    <property type="protein sequence ID" value="KIW93798.1"/>
    <property type="molecule type" value="Genomic_DNA"/>
</dbReference>
<keyword evidence="4" id="KW-1185">Reference proteome</keyword>
<dbReference type="PROSITE" id="PS50076">
    <property type="entry name" value="DNAJ_2"/>
    <property type="match status" value="1"/>
</dbReference>
<dbReference type="PANTHER" id="PTHR43096">
    <property type="entry name" value="DNAJ HOMOLOG 1, MITOCHONDRIAL-RELATED"/>
    <property type="match status" value="1"/>
</dbReference>
<dbReference type="Pfam" id="PF00226">
    <property type="entry name" value="DnaJ"/>
    <property type="match status" value="1"/>
</dbReference>
<dbReference type="GO" id="GO:0005737">
    <property type="term" value="C:cytoplasm"/>
    <property type="evidence" value="ECO:0007669"/>
    <property type="project" value="TreeGrafter"/>
</dbReference>
<dbReference type="OrthoDB" id="10265645at2759"/>
<dbReference type="GeneID" id="27698041"/>
<dbReference type="InterPro" id="IPR001623">
    <property type="entry name" value="DnaJ_domain"/>
</dbReference>
<name>A0A0D2HKI3_CLAB1</name>
<evidence type="ECO:0000313" key="4">
    <source>
        <dbReference type="Proteomes" id="UP000053789"/>
    </source>
</evidence>
<dbReference type="HOGENOM" id="CLU_006836_1_0_1"/>
<reference evidence="3" key="1">
    <citation type="submission" date="2015-01" db="EMBL/GenBank/DDBJ databases">
        <title>The Genome Sequence of Cladophialophora bantiana CBS 173.52.</title>
        <authorList>
            <consortium name="The Broad Institute Genomics Platform"/>
            <person name="Cuomo C."/>
            <person name="de Hoog S."/>
            <person name="Gorbushina A."/>
            <person name="Stielow B."/>
            <person name="Teixiera M."/>
            <person name="Abouelleil A."/>
            <person name="Chapman S.B."/>
            <person name="Priest M."/>
            <person name="Young S.K."/>
            <person name="Wortman J."/>
            <person name="Nusbaum C."/>
            <person name="Birren B."/>
        </authorList>
    </citation>
    <scope>NUCLEOTIDE SEQUENCE [LARGE SCALE GENOMIC DNA]</scope>
    <source>
        <strain evidence="3">CBS 173.52</strain>
    </source>
</reference>
<evidence type="ECO:0000313" key="3">
    <source>
        <dbReference type="EMBL" id="KIW93798.1"/>
    </source>
</evidence>
<evidence type="ECO:0000259" key="2">
    <source>
        <dbReference type="PROSITE" id="PS50076"/>
    </source>
</evidence>
<feature type="compositionally biased region" description="Polar residues" evidence="1">
    <location>
        <begin position="536"/>
        <end position="559"/>
    </location>
</feature>
<feature type="compositionally biased region" description="Basic and acidic residues" evidence="1">
    <location>
        <begin position="562"/>
        <end position="580"/>
    </location>
</feature>
<feature type="compositionally biased region" description="Basic and acidic residues" evidence="1">
    <location>
        <begin position="312"/>
        <end position="322"/>
    </location>
</feature>
<feature type="compositionally biased region" description="Polar residues" evidence="1">
    <location>
        <begin position="179"/>
        <end position="194"/>
    </location>
</feature>
<accession>A0A0D2HKI3</accession>
<feature type="domain" description="J" evidence="2">
    <location>
        <begin position="9"/>
        <end position="75"/>
    </location>
</feature>
<feature type="compositionally biased region" description="Polar residues" evidence="1">
    <location>
        <begin position="246"/>
        <end position="255"/>
    </location>
</feature>
<dbReference type="PRINTS" id="PR00625">
    <property type="entry name" value="JDOMAIN"/>
</dbReference>
<feature type="region of interest" description="Disordered" evidence="1">
    <location>
        <begin position="74"/>
        <end position="470"/>
    </location>
</feature>
<organism evidence="3 4">
    <name type="scientific">Cladophialophora bantiana (strain ATCC 10958 / CBS 173.52 / CDC B-1940 / NIH 8579)</name>
    <name type="common">Xylohypha bantiana</name>
    <dbReference type="NCBI Taxonomy" id="1442370"/>
    <lineage>
        <taxon>Eukaryota</taxon>
        <taxon>Fungi</taxon>
        <taxon>Dikarya</taxon>
        <taxon>Ascomycota</taxon>
        <taxon>Pezizomycotina</taxon>
        <taxon>Eurotiomycetes</taxon>
        <taxon>Chaetothyriomycetidae</taxon>
        <taxon>Chaetothyriales</taxon>
        <taxon>Herpotrichiellaceae</taxon>
        <taxon>Cladophialophora</taxon>
    </lineage>
</organism>
<feature type="region of interest" description="Disordered" evidence="1">
    <location>
        <begin position="482"/>
        <end position="710"/>
    </location>
</feature>
<dbReference type="PROSITE" id="PS00636">
    <property type="entry name" value="DNAJ_1"/>
    <property type="match status" value="1"/>
</dbReference>
<dbReference type="Proteomes" id="UP000053789">
    <property type="component" value="Unassembled WGS sequence"/>
</dbReference>
<dbReference type="GO" id="GO:0042026">
    <property type="term" value="P:protein refolding"/>
    <property type="evidence" value="ECO:0007669"/>
    <property type="project" value="TreeGrafter"/>
</dbReference>
<dbReference type="RefSeq" id="XP_016620467.1">
    <property type="nucleotide sequence ID" value="XM_016762854.1"/>
</dbReference>
<dbReference type="SMART" id="SM00271">
    <property type="entry name" value="DnaJ"/>
    <property type="match status" value="1"/>
</dbReference>
<sequence length="896" mass="98877">MVKADIKRDYYADLDLPPTADTEEIKKQFRLLAKQYHPDRNPGHEVDVVPKFQAVQAAHEILGDPVEKAKYDAGRARLAAKTAATTSSAYPPDPYGFPRPNDPKSTPTAKQQYPFPPPPKSAQTRAPRPAFAPKSQQQQASSGADKFNAFTRGVPQSWDRAKYDEARAEAARVFPAMRPTSSAQQMPPRSTPRQAPTAPKPGSGSEMPYVPNVPPTSFPGLSRTASARKSDYPGVDPSQYPRSAFSYVQGTRGQPPSNPHIHVQDNHSMRSPPVSRARPAVSPLRHARSSDYDMRNDLGGRPPSRYAGTGGERTDINGDGLHRSSSVRNSPIDDRGPFGRPSARYENIPRHRSASPGVRKAGIHADFSETSSSDEEPRPMNSRPKAVPRSRPQVRTGLSYDADHNPGLTGQFPSTNYTRIVDDSRYQYPPPDAREPTRKPFPSMTSPDIEAPRPNVLHDDGGGSDKPKYAAPFFLDSHTWSRRNSRDGPAQRGCSFNGFPSWAVPSSVFPQTTPPRPHKQKSDTPKEGGSLDFIQSWINRTNPSVSHASTQPKVQTTFSAADWHDKVTADDIFRADESLRKSPSKSSRTASKPTSRGRAQSRSAEQDQTSPSEIPNGHGEDKSTAFQPGKLADDWAARASAKTAPGNPRASPVSDTTDDSRDRYIVVEEDAMDVDTPPANGNRPPASNGIKYPVSAGPPPPEPKRRSTNGGVDLKEFTEQAPFAPTSAGLKGMKEDLVTHLPFESRASNDVNLNRTTTARIRALNLPKPPKVVTPPAEDRLDKVNFAQYVENMDNYMHEWNKFNAKMIEHFRSRQDRVCGTMSPHWISQPSDGPDADILDEEGAGEKKAGYGAYMQWLKDDAQCRTWWEEANEKHLQCLEDLGRIRRVAKRKLRPS</sequence>
<feature type="compositionally biased region" description="Low complexity" evidence="1">
    <location>
        <begin position="76"/>
        <end position="89"/>
    </location>
</feature>
<protein>
    <recommendedName>
        <fullName evidence="2">J domain-containing protein</fullName>
    </recommendedName>
</protein>
<dbReference type="InterPro" id="IPR018253">
    <property type="entry name" value="DnaJ_domain_CS"/>
</dbReference>
<dbReference type="Gene3D" id="1.10.287.110">
    <property type="entry name" value="DnaJ domain"/>
    <property type="match status" value="1"/>
</dbReference>
<dbReference type="PANTHER" id="PTHR43096:SF58">
    <property type="entry name" value="CHAPERONE DNAJ-DOMAIN SUPERFAMILY PROTEIN"/>
    <property type="match status" value="1"/>
</dbReference>
<evidence type="ECO:0000256" key="1">
    <source>
        <dbReference type="SAM" id="MobiDB-lite"/>
    </source>
</evidence>
<feature type="compositionally biased region" description="Polar residues" evidence="1">
    <location>
        <begin position="584"/>
        <end position="613"/>
    </location>
</feature>
<proteinExistence type="predicted"/>